<dbReference type="Proteomes" id="UP000026962">
    <property type="component" value="Chromosome 10"/>
</dbReference>
<reference evidence="1" key="2">
    <citation type="submission" date="2018-05" db="EMBL/GenBank/DDBJ databases">
        <title>OpunRS2 (Oryza punctata Reference Sequence Version 2).</title>
        <authorList>
            <person name="Zhang J."/>
            <person name="Kudrna D."/>
            <person name="Lee S."/>
            <person name="Talag J."/>
            <person name="Welchert J."/>
            <person name="Wing R.A."/>
        </authorList>
    </citation>
    <scope>NUCLEOTIDE SEQUENCE [LARGE SCALE GENOMIC DNA]</scope>
</reference>
<proteinExistence type="predicted"/>
<name>A0A0E0M9K8_ORYPU</name>
<organism evidence="1">
    <name type="scientific">Oryza punctata</name>
    <name type="common">Red rice</name>
    <dbReference type="NCBI Taxonomy" id="4537"/>
    <lineage>
        <taxon>Eukaryota</taxon>
        <taxon>Viridiplantae</taxon>
        <taxon>Streptophyta</taxon>
        <taxon>Embryophyta</taxon>
        <taxon>Tracheophyta</taxon>
        <taxon>Spermatophyta</taxon>
        <taxon>Magnoliopsida</taxon>
        <taxon>Liliopsida</taxon>
        <taxon>Poales</taxon>
        <taxon>Poaceae</taxon>
        <taxon>BOP clade</taxon>
        <taxon>Oryzoideae</taxon>
        <taxon>Oryzeae</taxon>
        <taxon>Oryzinae</taxon>
        <taxon>Oryza</taxon>
    </lineage>
</organism>
<dbReference type="HOGENOM" id="CLU_2254510_0_0_1"/>
<protein>
    <submittedName>
        <fullName evidence="1">Uncharacterized protein</fullName>
    </submittedName>
</protein>
<reference evidence="1" key="1">
    <citation type="submission" date="2015-04" db="UniProtKB">
        <authorList>
            <consortium name="EnsemblPlants"/>
        </authorList>
    </citation>
    <scope>IDENTIFICATION</scope>
</reference>
<dbReference type="Gramene" id="OPUNC10G13870.1">
    <property type="protein sequence ID" value="OPUNC10G13870.1"/>
    <property type="gene ID" value="OPUNC10G13870"/>
</dbReference>
<keyword evidence="2" id="KW-1185">Reference proteome</keyword>
<evidence type="ECO:0000313" key="1">
    <source>
        <dbReference type="EnsemblPlants" id="OPUNC10G13870.1"/>
    </source>
</evidence>
<dbReference type="EnsemblPlants" id="OPUNC10G13870.1">
    <property type="protein sequence ID" value="OPUNC10G13870.1"/>
    <property type="gene ID" value="OPUNC10G13870"/>
</dbReference>
<evidence type="ECO:0000313" key="2">
    <source>
        <dbReference type="Proteomes" id="UP000026962"/>
    </source>
</evidence>
<dbReference type="AlphaFoldDB" id="A0A0E0M9K8"/>
<sequence>MLLGEIPKNAPAIIIFIARLDQHRLPNPCTGENQLNRLVDGGKTAGSCGRNVMRESSSRNQEHPSGWWRISRKSSWRGEQQEFSKIVTVVAATVNLSAFGLFFF</sequence>
<accession>A0A0E0M9K8</accession>